<dbReference type="InterPro" id="IPR000863">
    <property type="entry name" value="Sulfotransferase_dom"/>
</dbReference>
<evidence type="ECO:0000313" key="5">
    <source>
        <dbReference type="EMBL" id="KAE8720482.1"/>
    </source>
</evidence>
<evidence type="ECO:0000256" key="1">
    <source>
        <dbReference type="ARBA" id="ARBA00005771"/>
    </source>
</evidence>
<feature type="domain" description="Sulfotransferase" evidence="4">
    <location>
        <begin position="93"/>
        <end position="194"/>
    </location>
</feature>
<reference evidence="5" key="1">
    <citation type="submission" date="2019-09" db="EMBL/GenBank/DDBJ databases">
        <title>Draft genome information of white flower Hibiscus syriacus.</title>
        <authorList>
            <person name="Kim Y.-M."/>
        </authorList>
    </citation>
    <scope>NUCLEOTIDE SEQUENCE [LARGE SCALE GENOMIC DNA]</scope>
    <source>
        <strain evidence="5">YM2019G1</strain>
        <tissue evidence="5">Leaf</tissue>
    </source>
</reference>
<dbReference type="SUPFAM" id="SSF52540">
    <property type="entry name" value="P-loop containing nucleoside triphosphate hydrolases"/>
    <property type="match status" value="1"/>
</dbReference>
<dbReference type="AlphaFoldDB" id="A0A6A3BZQ2"/>
<evidence type="ECO:0000256" key="3">
    <source>
        <dbReference type="RuleBase" id="RU361155"/>
    </source>
</evidence>
<dbReference type="Gene3D" id="3.40.50.300">
    <property type="entry name" value="P-loop containing nucleotide triphosphate hydrolases"/>
    <property type="match status" value="1"/>
</dbReference>
<sequence length="204" mass="23725">MLASLILMRTTAASNPFHFKLPHGCLPLLEFNITSRDPNNSHPYPLLLPAGIRLRLSTRLSLSRPKGHRLDVPFPGKTRNIEKHGTDLFRQGIRAADRILFLKYEDMMEDAWFYTKNLAEFIGHGFSLEEEKKGMVEKIVKMCSFDSLRNLEVNKNGKVLKNRPWEMPNDVFFRNGRIGEWENHLTTEMAKRIDFLAHYNKIDI</sequence>
<dbReference type="GO" id="GO:0008146">
    <property type="term" value="F:sulfotransferase activity"/>
    <property type="evidence" value="ECO:0007669"/>
    <property type="project" value="InterPro"/>
</dbReference>
<comment type="caution">
    <text evidence="5">The sequence shown here is derived from an EMBL/GenBank/DDBJ whole genome shotgun (WGS) entry which is preliminary data.</text>
</comment>
<dbReference type="EMBL" id="VEPZ02000719">
    <property type="protein sequence ID" value="KAE8720482.1"/>
    <property type="molecule type" value="Genomic_DNA"/>
</dbReference>
<dbReference type="InterPro" id="IPR027417">
    <property type="entry name" value="P-loop_NTPase"/>
</dbReference>
<accession>A0A6A3BZQ2</accession>
<dbReference type="EC" id="2.8.2.-" evidence="3"/>
<evidence type="ECO:0000256" key="2">
    <source>
        <dbReference type="ARBA" id="ARBA00022679"/>
    </source>
</evidence>
<name>A0A6A3BZQ2_HIBSY</name>
<gene>
    <name evidence="5" type="ORF">F3Y22_tig00019423pilonHSYRG00059</name>
</gene>
<dbReference type="Pfam" id="PF00685">
    <property type="entry name" value="Sulfotransfer_1"/>
    <property type="match status" value="1"/>
</dbReference>
<organism evidence="5">
    <name type="scientific">Hibiscus syriacus</name>
    <name type="common">Rose of Sharon</name>
    <dbReference type="NCBI Taxonomy" id="106335"/>
    <lineage>
        <taxon>Eukaryota</taxon>
        <taxon>Viridiplantae</taxon>
        <taxon>Streptophyta</taxon>
        <taxon>Embryophyta</taxon>
        <taxon>Tracheophyta</taxon>
        <taxon>Spermatophyta</taxon>
        <taxon>Magnoliopsida</taxon>
        <taxon>eudicotyledons</taxon>
        <taxon>Gunneridae</taxon>
        <taxon>Pentapetalae</taxon>
        <taxon>rosids</taxon>
        <taxon>malvids</taxon>
        <taxon>Malvales</taxon>
        <taxon>Malvaceae</taxon>
        <taxon>Malvoideae</taxon>
        <taxon>Hibiscus</taxon>
    </lineage>
</organism>
<comment type="similarity">
    <text evidence="1 3">Belongs to the sulfotransferase 1 family.</text>
</comment>
<keyword evidence="2 3" id="KW-0808">Transferase</keyword>
<evidence type="ECO:0000259" key="4">
    <source>
        <dbReference type="Pfam" id="PF00685"/>
    </source>
</evidence>
<dbReference type="PANTHER" id="PTHR11783">
    <property type="entry name" value="SULFOTRANSFERASE SULT"/>
    <property type="match status" value="1"/>
</dbReference>
<proteinExistence type="inferred from homology"/>
<protein>
    <recommendedName>
        <fullName evidence="3">Sulfotransferase</fullName>
        <ecNumber evidence="3">2.8.2.-</ecNumber>
    </recommendedName>
</protein>